<organism evidence="11 12">
    <name type="scientific">Entomortierella parvispora</name>
    <dbReference type="NCBI Taxonomy" id="205924"/>
    <lineage>
        <taxon>Eukaryota</taxon>
        <taxon>Fungi</taxon>
        <taxon>Fungi incertae sedis</taxon>
        <taxon>Mucoromycota</taxon>
        <taxon>Mortierellomycotina</taxon>
        <taxon>Mortierellomycetes</taxon>
        <taxon>Mortierellales</taxon>
        <taxon>Mortierellaceae</taxon>
        <taxon>Entomortierella</taxon>
    </lineage>
</organism>
<protein>
    <recommendedName>
        <fullName evidence="10">Dolichyl-diphosphooligosaccharide--protein glycosyltransferase subunit 1</fullName>
    </recommendedName>
</protein>
<comment type="pathway">
    <text evidence="3 10">Protein modification; protein glycosylation.</text>
</comment>
<dbReference type="EMBL" id="BQFW01000005">
    <property type="protein sequence ID" value="GJJ71442.1"/>
    <property type="molecule type" value="Genomic_DNA"/>
</dbReference>
<evidence type="ECO:0000256" key="1">
    <source>
        <dbReference type="ARBA" id="ARBA00002791"/>
    </source>
</evidence>
<dbReference type="PANTHER" id="PTHR21049">
    <property type="entry name" value="RIBOPHORIN I"/>
    <property type="match status" value="1"/>
</dbReference>
<keyword evidence="9" id="KW-0472">Membrane</keyword>
<reference evidence="11" key="2">
    <citation type="journal article" date="2022" name="Microbiol. Resour. Announc.">
        <title>Whole-Genome Sequence of Entomortierella parvispora E1425, a Mucoromycotan Fungus Associated with Burkholderiaceae-Related Endosymbiotic Bacteria.</title>
        <authorList>
            <person name="Herlambang A."/>
            <person name="Guo Y."/>
            <person name="Takashima Y."/>
            <person name="Narisawa K."/>
            <person name="Ohta H."/>
            <person name="Nishizawa T."/>
        </authorList>
    </citation>
    <scope>NUCLEOTIDE SEQUENCE</scope>
    <source>
        <strain evidence="11">E1425</strain>
    </source>
</reference>
<keyword evidence="7 10" id="KW-0256">Endoplasmic reticulum</keyword>
<keyword evidence="5" id="KW-0812">Transmembrane</keyword>
<dbReference type="GO" id="GO:0008250">
    <property type="term" value="C:oligosaccharyltransferase complex"/>
    <property type="evidence" value="ECO:0007669"/>
    <property type="project" value="UniProtKB-UniRule"/>
</dbReference>
<evidence type="ECO:0000313" key="12">
    <source>
        <dbReference type="Proteomes" id="UP000827284"/>
    </source>
</evidence>
<keyword evidence="8" id="KW-1133">Transmembrane helix</keyword>
<proteinExistence type="inferred from homology"/>
<gene>
    <name evidence="11" type="ORF">EMPS_03792</name>
</gene>
<evidence type="ECO:0000256" key="9">
    <source>
        <dbReference type="ARBA" id="ARBA00023136"/>
    </source>
</evidence>
<evidence type="ECO:0000256" key="10">
    <source>
        <dbReference type="RuleBase" id="RU361143"/>
    </source>
</evidence>
<reference evidence="11" key="1">
    <citation type="submission" date="2021-11" db="EMBL/GenBank/DDBJ databases">
        <authorList>
            <person name="Herlambang A."/>
            <person name="Guo Y."/>
            <person name="Takashima Y."/>
            <person name="Nishizawa T."/>
        </authorList>
    </citation>
    <scope>NUCLEOTIDE SEQUENCE</scope>
    <source>
        <strain evidence="11">E1425</strain>
    </source>
</reference>
<dbReference type="GO" id="GO:0018279">
    <property type="term" value="P:protein N-linked glycosylation via asparagine"/>
    <property type="evidence" value="ECO:0007669"/>
    <property type="project" value="TreeGrafter"/>
</dbReference>
<feature type="signal peptide" evidence="10">
    <location>
        <begin position="1"/>
        <end position="26"/>
    </location>
</feature>
<evidence type="ECO:0000256" key="5">
    <source>
        <dbReference type="ARBA" id="ARBA00022692"/>
    </source>
</evidence>
<dbReference type="Proteomes" id="UP000827284">
    <property type="component" value="Unassembled WGS sequence"/>
</dbReference>
<comment type="caution">
    <text evidence="11">The sequence shown here is derived from an EMBL/GenBank/DDBJ whole genome shotgun (WGS) entry which is preliminary data.</text>
</comment>
<keyword evidence="6 10" id="KW-0732">Signal</keyword>
<dbReference type="Pfam" id="PF04597">
    <property type="entry name" value="Ribophorin_I"/>
    <property type="match status" value="1"/>
</dbReference>
<sequence>MRFFISRHTFVAIVASLLISSAVVSAEGVNWSDEDVPIVPQVFKITNLLRTLDLSKPLIREITSAAIQNIASEDVTDYYFPVDQAYEDHLAYISAENRKTKEILKVIKDPEFYDAEFQYYKIKLSSPLAPGEKVQLTIKTSLANIIRPFPTHVGQAERQQFVFFGNPFALTAYPASKQKTTVITPNAVLEVHEHPEESALVVKANQVILGPYTDVKALEHGIFEVQYELPGTVSHVRHLRRDVEVSQWGNNLAIEEHINFVNNGAQLKGQFSRIDFQRNPMAIRNGNGILEFATQIPKLARDIYYRDEIGNISTSVLQHHADHIQFNLKPRFPLFGGWNTTWYTGYNVPLDGYLRKLSGDKYILKVPVFAPIKDTTYEDVEIRIVLPEGAKNVKLEMPFEVEHIDHSTTKTYMDSAGRYTITLLAKNLIEEHAQDLYIEYEYPFSSYLTKPLAAATMLMVVFASSMIFSRLDFKIGGSTLKK</sequence>
<comment type="subunit">
    <text evidence="10">Component of the oligosaccharyltransferase (OST) complex.</text>
</comment>
<dbReference type="PANTHER" id="PTHR21049:SF0">
    <property type="entry name" value="DOLICHYL-DIPHOSPHOOLIGOSACCHARIDE--PROTEIN GLYCOSYLTRANSFERASE SUBUNIT 1"/>
    <property type="match status" value="1"/>
</dbReference>
<name>A0A9P3H7G1_9FUNG</name>
<comment type="similarity">
    <text evidence="4 10">Belongs to the OST1 family.</text>
</comment>
<evidence type="ECO:0000313" key="11">
    <source>
        <dbReference type="EMBL" id="GJJ71442.1"/>
    </source>
</evidence>
<keyword evidence="12" id="KW-1185">Reference proteome</keyword>
<dbReference type="InterPro" id="IPR007676">
    <property type="entry name" value="Ribophorin_I"/>
</dbReference>
<comment type="subcellular location">
    <subcellularLocation>
        <location evidence="2 10">Endoplasmic reticulum membrane</location>
        <topology evidence="2 10">Single-pass type I membrane protein</topology>
    </subcellularLocation>
</comment>
<evidence type="ECO:0000256" key="3">
    <source>
        <dbReference type="ARBA" id="ARBA00004922"/>
    </source>
</evidence>
<evidence type="ECO:0000256" key="4">
    <source>
        <dbReference type="ARBA" id="ARBA00008905"/>
    </source>
</evidence>
<dbReference type="AlphaFoldDB" id="A0A9P3H7G1"/>
<evidence type="ECO:0000256" key="2">
    <source>
        <dbReference type="ARBA" id="ARBA00004115"/>
    </source>
</evidence>
<evidence type="ECO:0000256" key="6">
    <source>
        <dbReference type="ARBA" id="ARBA00022729"/>
    </source>
</evidence>
<feature type="chain" id="PRO_5040544809" description="Dolichyl-diphosphooligosaccharide--protein glycosyltransferase subunit 1" evidence="10">
    <location>
        <begin position="27"/>
        <end position="482"/>
    </location>
</feature>
<accession>A0A9P3H7G1</accession>
<evidence type="ECO:0000256" key="7">
    <source>
        <dbReference type="ARBA" id="ARBA00022824"/>
    </source>
</evidence>
<evidence type="ECO:0000256" key="8">
    <source>
        <dbReference type="ARBA" id="ARBA00022989"/>
    </source>
</evidence>
<dbReference type="OrthoDB" id="310030at2759"/>
<comment type="function">
    <text evidence="1 10">Subunit of the oligosaccharyl transferase (OST) complex that catalyzes the initial transfer of a defined glycan (Glc(3)Man(9)GlcNAc(2) in eukaryotes) from the lipid carrier dolichol-pyrophosphate to an asparagine residue within an Asn-X-Ser/Thr consensus motif in nascent polypeptide chains, the first step in protein N-glycosylation. N-glycosylation occurs cotranslationally and the complex associates with the Sec61 complex at the channel-forming translocon complex that mediates protein translocation across the endoplasmic reticulum (ER). All subunits are required for a maximal enzyme activity.</text>
</comment>